<gene>
    <name evidence="2" type="ORF">ABR189_22820</name>
</gene>
<organism evidence="2 3">
    <name type="scientific">Chitinophaga defluvii</name>
    <dbReference type="NCBI Taxonomy" id="3163343"/>
    <lineage>
        <taxon>Bacteria</taxon>
        <taxon>Pseudomonadati</taxon>
        <taxon>Bacteroidota</taxon>
        <taxon>Chitinophagia</taxon>
        <taxon>Chitinophagales</taxon>
        <taxon>Chitinophagaceae</taxon>
        <taxon>Chitinophaga</taxon>
    </lineage>
</organism>
<dbReference type="RefSeq" id="WP_354662803.1">
    <property type="nucleotide sequence ID" value="NZ_JBEXAC010000002.1"/>
</dbReference>
<proteinExistence type="predicted"/>
<dbReference type="EMBL" id="JBEXAC010000002">
    <property type="protein sequence ID" value="MET7000243.1"/>
    <property type="molecule type" value="Genomic_DNA"/>
</dbReference>
<evidence type="ECO:0000256" key="1">
    <source>
        <dbReference type="SAM" id="SignalP"/>
    </source>
</evidence>
<keyword evidence="3" id="KW-1185">Reference proteome</keyword>
<keyword evidence="1" id="KW-0732">Signal</keyword>
<dbReference type="SUPFAM" id="SSF75005">
    <property type="entry name" value="Arabinanase/levansucrase/invertase"/>
    <property type="match status" value="1"/>
</dbReference>
<accession>A0ABV2TB31</accession>
<feature type="signal peptide" evidence="1">
    <location>
        <begin position="1"/>
        <end position="20"/>
    </location>
</feature>
<evidence type="ECO:0000313" key="2">
    <source>
        <dbReference type="EMBL" id="MET7000243.1"/>
    </source>
</evidence>
<evidence type="ECO:0000313" key="3">
    <source>
        <dbReference type="Proteomes" id="UP001549749"/>
    </source>
</evidence>
<feature type="chain" id="PRO_5045414626" description="DUF4185 domain-containing protein" evidence="1">
    <location>
        <begin position="21"/>
        <end position="489"/>
    </location>
</feature>
<sequence>MKNGSMVLLVWLLCACTAPIVLKPAVEQLKKKTGTSSYDTVPAIPSGWDIYLAGAYRYGPSIIINGDGSIDAWFAAPGGAYGILQYNDGGDPNSHAPIALSGTNTAAQKFTATDTFRLLGVVCPNWGSTTSNLTLSLYKWNSSYSTTVAGTPLLSQAFVHFSDNARLSLTSTVGLPAGNYLWVLSSPSGTPGVWKYPAAVSGVTNYFNGAVVSGSYEAAIYPSATVSGYWDQVAYRHSTDGGVTWTADQMVLKPTAHTRDELSICDPGVAKWGSYYYLGYTSTEDTRGTDNHVYVCRSLSPTGPWEKWNGTGWGGAPQPVITYTGSPDYFGAGEPSMVVKNDTVFFYYSWNAGGTEDVTTRVATASATDANWPGSLTLRGTAMNKTSIGGADHSDVKYRDDLQMFQAVHTASRLSPNSYMVLWESADGITFQKIAELRDSTLRPYLHNCGWSGNASGHLDPSTPQYISYAYGPNWGAWNTRWHPLDFTP</sequence>
<comment type="caution">
    <text evidence="2">The sequence shown here is derived from an EMBL/GenBank/DDBJ whole genome shotgun (WGS) entry which is preliminary data.</text>
</comment>
<dbReference type="InterPro" id="IPR023296">
    <property type="entry name" value="Glyco_hydro_beta-prop_sf"/>
</dbReference>
<evidence type="ECO:0008006" key="4">
    <source>
        <dbReference type="Google" id="ProtNLM"/>
    </source>
</evidence>
<dbReference type="Proteomes" id="UP001549749">
    <property type="component" value="Unassembled WGS sequence"/>
</dbReference>
<reference evidence="2 3" key="1">
    <citation type="submission" date="2024-06" db="EMBL/GenBank/DDBJ databases">
        <title>Chitinophaga defluvii sp. nov., isolated from municipal sewage.</title>
        <authorList>
            <person name="Zhang L."/>
        </authorList>
    </citation>
    <scope>NUCLEOTIDE SEQUENCE [LARGE SCALE GENOMIC DNA]</scope>
    <source>
        <strain evidence="2 3">H8</strain>
    </source>
</reference>
<dbReference type="PROSITE" id="PS51257">
    <property type="entry name" value="PROKAR_LIPOPROTEIN"/>
    <property type="match status" value="1"/>
</dbReference>
<protein>
    <recommendedName>
        <fullName evidence="4">DUF4185 domain-containing protein</fullName>
    </recommendedName>
</protein>
<dbReference type="Gene3D" id="2.115.10.20">
    <property type="entry name" value="Glycosyl hydrolase domain, family 43"/>
    <property type="match status" value="1"/>
</dbReference>
<name>A0ABV2TB31_9BACT</name>